<dbReference type="Pfam" id="PF02225">
    <property type="entry name" value="PA"/>
    <property type="match status" value="1"/>
</dbReference>
<gene>
    <name evidence="9" type="ORF">RGQ13_07605</name>
</gene>
<dbReference type="InterPro" id="IPR003137">
    <property type="entry name" value="PA_domain"/>
</dbReference>
<keyword evidence="10" id="KW-1185">Reference proteome</keyword>
<feature type="active site" description="Charge relay system" evidence="4">
    <location>
        <position position="318"/>
    </location>
</feature>
<keyword evidence="1 4" id="KW-0645">Protease</keyword>
<dbReference type="PROSITE" id="PS51892">
    <property type="entry name" value="SUBTILASE"/>
    <property type="match status" value="1"/>
</dbReference>
<accession>A0ABY9TYE8</accession>
<evidence type="ECO:0000256" key="5">
    <source>
        <dbReference type="SAM" id="MobiDB-lite"/>
    </source>
</evidence>
<organism evidence="9 10">
    <name type="scientific">Thalassotalea psychrophila</name>
    <dbReference type="NCBI Taxonomy" id="3065647"/>
    <lineage>
        <taxon>Bacteria</taxon>
        <taxon>Pseudomonadati</taxon>
        <taxon>Pseudomonadota</taxon>
        <taxon>Gammaproteobacteria</taxon>
        <taxon>Alteromonadales</taxon>
        <taxon>Colwelliaceae</taxon>
        <taxon>Thalassotalea</taxon>
    </lineage>
</organism>
<proteinExistence type="inferred from homology"/>
<comment type="similarity">
    <text evidence="4">Belongs to the peptidase S8 family.</text>
</comment>
<dbReference type="InterPro" id="IPR045051">
    <property type="entry name" value="SBT"/>
</dbReference>
<keyword evidence="3 4" id="KW-0720">Serine protease</keyword>
<dbReference type="Gene3D" id="3.40.50.200">
    <property type="entry name" value="Peptidase S8/S53 domain"/>
    <property type="match status" value="2"/>
</dbReference>
<evidence type="ECO:0000256" key="2">
    <source>
        <dbReference type="ARBA" id="ARBA00022801"/>
    </source>
</evidence>
<evidence type="ECO:0000256" key="3">
    <source>
        <dbReference type="ARBA" id="ARBA00022825"/>
    </source>
</evidence>
<feature type="signal peptide" evidence="6">
    <location>
        <begin position="1"/>
        <end position="27"/>
    </location>
</feature>
<dbReference type="Gene3D" id="2.60.120.380">
    <property type="match status" value="1"/>
</dbReference>
<dbReference type="Pfam" id="PF00082">
    <property type="entry name" value="Peptidase_S8"/>
    <property type="match status" value="1"/>
</dbReference>
<dbReference type="InterPro" id="IPR023828">
    <property type="entry name" value="Peptidase_S8_Ser-AS"/>
</dbReference>
<dbReference type="InterPro" id="IPR015500">
    <property type="entry name" value="Peptidase_S8_subtilisin-rel"/>
</dbReference>
<evidence type="ECO:0000256" key="1">
    <source>
        <dbReference type="ARBA" id="ARBA00022670"/>
    </source>
</evidence>
<dbReference type="Gene3D" id="2.60.40.3010">
    <property type="match status" value="1"/>
</dbReference>
<evidence type="ECO:0000259" key="8">
    <source>
        <dbReference type="Pfam" id="PF02225"/>
    </source>
</evidence>
<dbReference type="PROSITE" id="PS00018">
    <property type="entry name" value="EF_HAND_1"/>
    <property type="match status" value="1"/>
</dbReference>
<feature type="chain" id="PRO_5046055744" evidence="6">
    <location>
        <begin position="28"/>
        <end position="1466"/>
    </location>
</feature>
<feature type="active site" description="Charge relay system" evidence="4">
    <location>
        <position position="732"/>
    </location>
</feature>
<evidence type="ECO:0000313" key="9">
    <source>
        <dbReference type="EMBL" id="WNC73846.1"/>
    </source>
</evidence>
<dbReference type="InterPro" id="IPR018247">
    <property type="entry name" value="EF_Hand_1_Ca_BS"/>
</dbReference>
<dbReference type="InterPro" id="IPR036852">
    <property type="entry name" value="Peptidase_S8/S53_dom_sf"/>
</dbReference>
<dbReference type="CDD" id="cd02120">
    <property type="entry name" value="PA_subtilisin_like"/>
    <property type="match status" value="1"/>
</dbReference>
<feature type="domain" description="Peptidase S8/S53" evidence="7">
    <location>
        <begin position="207"/>
        <end position="776"/>
    </location>
</feature>
<keyword evidence="2 4" id="KW-0378">Hydrolase</keyword>
<dbReference type="Gene3D" id="3.50.30.30">
    <property type="match status" value="1"/>
</dbReference>
<evidence type="ECO:0000256" key="4">
    <source>
        <dbReference type="PROSITE-ProRule" id="PRU01240"/>
    </source>
</evidence>
<dbReference type="Proteomes" id="UP001258994">
    <property type="component" value="Chromosome"/>
</dbReference>
<evidence type="ECO:0000313" key="10">
    <source>
        <dbReference type="Proteomes" id="UP001258994"/>
    </source>
</evidence>
<dbReference type="RefSeq" id="WP_348392956.1">
    <property type="nucleotide sequence ID" value="NZ_CP134145.1"/>
</dbReference>
<dbReference type="PROSITE" id="PS00138">
    <property type="entry name" value="SUBTILASE_SER"/>
    <property type="match status" value="1"/>
</dbReference>
<dbReference type="PRINTS" id="PR00723">
    <property type="entry name" value="SUBTILISIN"/>
</dbReference>
<name>A0ABY9TYE8_9GAMM</name>
<dbReference type="EMBL" id="CP134145">
    <property type="protein sequence ID" value="WNC73846.1"/>
    <property type="molecule type" value="Genomic_DNA"/>
</dbReference>
<feature type="active site" description="Charge relay system" evidence="4">
    <location>
        <position position="216"/>
    </location>
</feature>
<keyword evidence="6" id="KW-0732">Signal</keyword>
<feature type="domain" description="PA" evidence="8">
    <location>
        <begin position="566"/>
        <end position="645"/>
    </location>
</feature>
<evidence type="ECO:0000259" key="7">
    <source>
        <dbReference type="Pfam" id="PF00082"/>
    </source>
</evidence>
<protein>
    <submittedName>
        <fullName evidence="9">S8 family serine peptidase</fullName>
    </submittedName>
</protein>
<evidence type="ECO:0000256" key="6">
    <source>
        <dbReference type="SAM" id="SignalP"/>
    </source>
</evidence>
<dbReference type="InterPro" id="IPR000209">
    <property type="entry name" value="Peptidase_S8/S53_dom"/>
</dbReference>
<reference evidence="10" key="1">
    <citation type="submission" date="2023-09" db="EMBL/GenBank/DDBJ databases">
        <authorList>
            <person name="Zhang C."/>
        </authorList>
    </citation>
    <scope>NUCLEOTIDE SEQUENCE [LARGE SCALE GENOMIC DNA]</scope>
    <source>
        <strain evidence="10">SQ149</strain>
    </source>
</reference>
<dbReference type="SUPFAM" id="SSF52743">
    <property type="entry name" value="Subtilisin-like"/>
    <property type="match status" value="1"/>
</dbReference>
<sequence length="1466" mass="157817">MKFNKNKVISSMTMLAAGIVTSVSVNAAVFGNEDGQPLHWATANNEGSAKVLANLAKATSSNANEYFVILEDAPLATYDGANSNYAATNVFASKGSNASEGGKLNTKSMASKRYRGYLAAKQTEAKLHAELRLKRQVNVKRDYSIVLNGFVTELSPSEAKLLLQLDGIKAVEQVGIDQLDTDSGPAYSGADKVWNGSADNQIPGHKGEGVIVAVIDSGIASYLEPVEDIYDTENLPPFHPSFADVGADGYNHTNPLGEGVYLGDCADRTVGGKFIPAQENWCNDKLIGVVGVGVFGKDIINETMDDARTETGQDANGHGTHTASTAAGNVVRNIRTEAERDGLLEQVYEETFTYEQISGVAPHANIISYQVCNSYGSCNQSYTITAIEHAVEAGADVANYSIGGPVKSPWYQVTSLAFLAAREAGISIATSAGNTGYNGSYTIGTPANAPWVTGVAANTHNRAFNDKVATLSGGAEDFDIDHFVGSGATVGLAATEVVFAEDVEHTGEGSHSHTHTHSSDDEDDFYHESYDEHTYTTDEYNSPIAYEHTHVHDNMNAVDVYAIAGACGLDSMPTERVKDKVVICNRGGQSTEGFLSRMSKSYAVEQLGAAGMILINTSDTRFDTTMDDFHVLPAVHLKRKAGKKLLEWLEQGEGHKVAISNSKLVADDTFAGIMGNFSSRGPDPYSHDYLVPDLSSAGVKILAAGLGEGMGDKNRPEQLKSDKDFVYMTGTSMSSPHVAGMFALIKGAHPNWSAAETQSALMLTSSTGLKNYGAFEDGEQTFEPANLHQTGAGMARVDLAIASGLIMHETENGYLTADPFGDIPGMIIDDPDGGPQEEVDPGDLRDATREPIVDWHGEPSKINIASLSKGDCELECSWTRTFKATKAASWELSYSYLSEGFELSSNRDGESIDVVVGEEFSVTFYATLTGQLDDVWVNGRVHMSATDSTIPEVSLPVAVEFDAGDTPESIEINAHRNRGSVSVEDIVTVGTDELTITASSLTKADIFDGNVQRAKNPTQIYQDVRLPGKPGLVAIPLNIPWGSSRLVVEVLETSSPDLDIYVGEDFNSDGVIQQKELDAVYFWSNGAGSNEMLDYPTPKNGQYWVMVHNFGDHYNNSQHEGFDPSALVLDSFKLSVSVVESDDDSLSVKAPKSVARGAEVPTTLNWDKDMVKDERFYGLLNVATSKQQLNNVGIVNITLNRGEDDVKLSLLSNDADTERAGFDITIAENNSGQDRHYKMSIDLVTGSIVESLTQQSQVSGQAAQSAGDNIDFSQEGDTLTWEYLHVNGAPAQTVSLIIHYAEVEGLTNVTPAVYSVLNEQDEGEYSHMTTKVMVQGRPVFDLSATEQYVDPGTIVTITASLIDAVIDNPMLSYNWEQVEGPKAELSVNDNVLSFTVPNNADGKRFLFEMTGHNGERSAVAQTMAISVTGEDVGESGSFGWFFMLLAMLSVCTRNCTSQSTRKCSNN</sequence>
<dbReference type="PANTHER" id="PTHR10795">
    <property type="entry name" value="PROPROTEIN CONVERTASE SUBTILISIN/KEXIN"/>
    <property type="match status" value="1"/>
</dbReference>
<feature type="region of interest" description="Disordered" evidence="5">
    <location>
        <begin position="505"/>
        <end position="525"/>
    </location>
</feature>